<accession>A0ABT7J0A6</accession>
<evidence type="ECO:0000259" key="3">
    <source>
        <dbReference type="Pfam" id="PF01494"/>
    </source>
</evidence>
<dbReference type="PANTHER" id="PTHR43747">
    <property type="entry name" value="FAD-BINDING PROTEIN"/>
    <property type="match status" value="1"/>
</dbReference>
<evidence type="ECO:0000313" key="5">
    <source>
        <dbReference type="Proteomes" id="UP001241926"/>
    </source>
</evidence>
<reference evidence="4 5" key="1">
    <citation type="submission" date="2023-05" db="EMBL/GenBank/DDBJ databases">
        <title>Streptomyces fuscus sp. nov., a brown-black pigment producing actinomyces isolated from dry sand of Sea duck farm.</title>
        <authorList>
            <person name="Xie J."/>
            <person name="Shen N."/>
        </authorList>
    </citation>
    <scope>NUCLEOTIDE SEQUENCE [LARGE SCALE GENOMIC DNA]</scope>
    <source>
        <strain evidence="4 5">GXMU-J15</strain>
    </source>
</reference>
<comment type="similarity">
    <text evidence="2">Belongs to the flavin-dependent halogenase family. Bacterial tryptophan halogenase subfamily.</text>
</comment>
<name>A0ABT7J0A6_9ACTN</name>
<dbReference type="InterPro" id="IPR036188">
    <property type="entry name" value="FAD/NAD-bd_sf"/>
</dbReference>
<dbReference type="Gene3D" id="3.50.50.60">
    <property type="entry name" value="FAD/NAD(P)-binding domain"/>
    <property type="match status" value="1"/>
</dbReference>
<feature type="domain" description="FAD-binding" evidence="3">
    <location>
        <begin position="15"/>
        <end position="199"/>
    </location>
</feature>
<evidence type="ECO:0000256" key="1">
    <source>
        <dbReference type="ARBA" id="ARBA00023002"/>
    </source>
</evidence>
<keyword evidence="5" id="KW-1185">Reference proteome</keyword>
<organism evidence="4 5">
    <name type="scientific">Streptomyces fuscus</name>
    <dbReference type="NCBI Taxonomy" id="3048495"/>
    <lineage>
        <taxon>Bacteria</taxon>
        <taxon>Bacillati</taxon>
        <taxon>Actinomycetota</taxon>
        <taxon>Actinomycetes</taxon>
        <taxon>Kitasatosporales</taxon>
        <taxon>Streptomycetaceae</taxon>
        <taxon>Streptomyces</taxon>
    </lineage>
</organism>
<protein>
    <submittedName>
        <fullName evidence="4">Tryptophan 7-halogenase</fullName>
    </submittedName>
</protein>
<evidence type="ECO:0000256" key="2">
    <source>
        <dbReference type="ARBA" id="ARBA00038396"/>
    </source>
</evidence>
<dbReference type="EMBL" id="JASJUS010000015">
    <property type="protein sequence ID" value="MDL2078289.1"/>
    <property type="molecule type" value="Genomic_DNA"/>
</dbReference>
<comment type="caution">
    <text evidence="4">The sequence shown here is derived from an EMBL/GenBank/DDBJ whole genome shotgun (WGS) entry which is preliminary data.</text>
</comment>
<keyword evidence="1" id="KW-0560">Oxidoreductase</keyword>
<dbReference type="RefSeq" id="WP_285433576.1">
    <property type="nucleotide sequence ID" value="NZ_JASJUS010000015.1"/>
</dbReference>
<dbReference type="PRINTS" id="PR00420">
    <property type="entry name" value="RNGMNOXGNASE"/>
</dbReference>
<dbReference type="Proteomes" id="UP001241926">
    <property type="component" value="Unassembled WGS sequence"/>
</dbReference>
<evidence type="ECO:0000313" key="4">
    <source>
        <dbReference type="EMBL" id="MDL2078289.1"/>
    </source>
</evidence>
<dbReference type="SUPFAM" id="SSF51905">
    <property type="entry name" value="FAD/NAD(P)-binding domain"/>
    <property type="match status" value="1"/>
</dbReference>
<proteinExistence type="inferred from homology"/>
<sequence length="559" mass="64047">MSDSPALVSGPEPVYDVAILGSGIAGSMLAAILARNGVKVLLLDASAHPRFAIGESTIPYTLVCLRTIAERYDVPEIKTLATFTNSTKVLGPKFGVKKHFSFLLHHEGQEQDPQEVNQFGTPGLLHEASHLYRQDTDLYMFHTALKYGAHARQNFRVSDIDFDDSGVTLSTAGGEQYRARYVVDASGYRSPLADKFNLREDPCRFKHHSRSMWNHMTNVRRTDDLFTHRSKEDTPPSPWYQGTVHHMFERGWFWVIGFDNHEWSRNPLCSVGLTLDPRKYPKSADMTPEEEFFSYASRFPDIARQYEGAKAVRNWVSTDRLQYSSRQCAGDRWFLLSHAAGFLDPLYSRGLSNTAEAINSLTWRLLEAVKDGDFSRERFDYVDRMQQGLFDYNDSLVNASFISWSDYDLWTAVYRMWAWGANAGTYRLSEGLFKYFKDGNEQHFKDLEKAPHLGLYWPDHDGFKDLYDLMIGQVDEYEAGKTTAREAADTIYEQLQSVNFVPKNFGFSERKLRFMIPGPKTILKTARWLHTEADPVVKRMMTGNGREAVKAKLRGKRIF</sequence>
<gene>
    <name evidence="4" type="ORF">QNN03_17795</name>
</gene>
<dbReference type="Pfam" id="PF01494">
    <property type="entry name" value="FAD_binding_3"/>
    <property type="match status" value="1"/>
</dbReference>
<dbReference type="PANTHER" id="PTHR43747:SF5">
    <property type="entry name" value="FAD-BINDING DOMAIN-CONTAINING PROTEIN"/>
    <property type="match status" value="1"/>
</dbReference>
<dbReference type="InterPro" id="IPR050816">
    <property type="entry name" value="Flavin-dep_Halogenase_NPB"/>
</dbReference>
<dbReference type="InterPro" id="IPR002938">
    <property type="entry name" value="FAD-bd"/>
</dbReference>